<evidence type="ECO:0000313" key="4">
    <source>
        <dbReference type="EMBL" id="RNI32219.1"/>
    </source>
</evidence>
<dbReference type="RefSeq" id="WP_123131519.1">
    <property type="nucleotide sequence ID" value="NZ_RJJE01000002.1"/>
</dbReference>
<evidence type="ECO:0000256" key="1">
    <source>
        <dbReference type="ARBA" id="ARBA00022729"/>
    </source>
</evidence>
<evidence type="ECO:0000259" key="3">
    <source>
        <dbReference type="Pfam" id="PF13505"/>
    </source>
</evidence>
<feature type="chain" id="PRO_5018093517" description="Outer membrane protein beta-barrel domain-containing protein" evidence="2">
    <location>
        <begin position="20"/>
        <end position="225"/>
    </location>
</feature>
<dbReference type="EMBL" id="RJJE01000002">
    <property type="protein sequence ID" value="RNI32219.1"/>
    <property type="molecule type" value="Genomic_DNA"/>
</dbReference>
<dbReference type="AlphaFoldDB" id="A0A3M9N390"/>
<evidence type="ECO:0000313" key="5">
    <source>
        <dbReference type="Proteomes" id="UP000271010"/>
    </source>
</evidence>
<keyword evidence="5" id="KW-1185">Reference proteome</keyword>
<dbReference type="InterPro" id="IPR027385">
    <property type="entry name" value="Beta-barrel_OMP"/>
</dbReference>
<protein>
    <recommendedName>
        <fullName evidence="3">Outer membrane protein beta-barrel domain-containing protein</fullName>
    </recommendedName>
</protein>
<gene>
    <name evidence="4" type="ORF">EFA69_02515</name>
</gene>
<feature type="signal peptide" evidence="2">
    <location>
        <begin position="1"/>
        <end position="19"/>
    </location>
</feature>
<feature type="domain" description="Outer membrane protein beta-barrel" evidence="3">
    <location>
        <begin position="7"/>
        <end position="208"/>
    </location>
</feature>
<name>A0A3M9N390_9BACT</name>
<dbReference type="Pfam" id="PF13505">
    <property type="entry name" value="OMP_b-brl"/>
    <property type="match status" value="1"/>
</dbReference>
<dbReference type="Proteomes" id="UP000271010">
    <property type="component" value="Unassembled WGS sequence"/>
</dbReference>
<organism evidence="4 5">
    <name type="scientific">Rufibacter immobilis</name>
    <dbReference type="NCBI Taxonomy" id="1348778"/>
    <lineage>
        <taxon>Bacteria</taxon>
        <taxon>Pseudomonadati</taxon>
        <taxon>Bacteroidota</taxon>
        <taxon>Cytophagia</taxon>
        <taxon>Cytophagales</taxon>
        <taxon>Hymenobacteraceae</taxon>
        <taxon>Rufibacter</taxon>
    </lineage>
</organism>
<dbReference type="OrthoDB" id="945117at2"/>
<comment type="caution">
    <text evidence="4">The sequence shown here is derived from an EMBL/GenBank/DDBJ whole genome shotgun (WGS) entry which is preliminary data.</text>
</comment>
<reference evidence="4 5" key="1">
    <citation type="submission" date="2018-11" db="EMBL/GenBank/DDBJ databases">
        <title>Rufibacter latericius sp. nov., isolated from water in Baiyang Lake.</title>
        <authorList>
            <person name="Yang Y."/>
        </authorList>
    </citation>
    <scope>NUCLEOTIDE SEQUENCE [LARGE SCALE GENOMIC DNA]</scope>
    <source>
        <strain evidence="4 5">MCC P1</strain>
    </source>
</reference>
<accession>A0A3M9N390</accession>
<evidence type="ECO:0000256" key="2">
    <source>
        <dbReference type="SAM" id="SignalP"/>
    </source>
</evidence>
<keyword evidence="1 2" id="KW-0732">Signal</keyword>
<sequence>MKKLFIIAALLGSATLSHAQDFGKTLITGAVSYSSSKTENGDTNFDSKNSTFSLNPKVGFFVSPRFAIGVSAGYESRSTPQLINLPIYNGNGYNTAYVQIDYETKTFNVGPFVRLYQPVGNKAAFFGQANAYYSSGKSEYEDTPNVTFSTYSNKGGGVSLAPGFVFFPTNTLGLELTMGNIGYTMMKSEPEGSDSSTKTSSFNANLGLSSVSLGVSLYLGRSVSE</sequence>
<proteinExistence type="predicted"/>